<feature type="compositionally biased region" description="Acidic residues" evidence="1">
    <location>
        <begin position="311"/>
        <end position="322"/>
    </location>
</feature>
<dbReference type="GeneID" id="37011081"/>
<feature type="compositionally biased region" description="Basic and acidic residues" evidence="1">
    <location>
        <begin position="370"/>
        <end position="382"/>
    </location>
</feature>
<dbReference type="RefSeq" id="XP_025349759.1">
    <property type="nucleotide sequence ID" value="XM_025489347.1"/>
</dbReference>
<feature type="region of interest" description="Disordered" evidence="1">
    <location>
        <begin position="451"/>
        <end position="530"/>
    </location>
</feature>
<organism evidence="2 3">
    <name type="scientific">Pseudomicrostroma glucosiphilum</name>
    <dbReference type="NCBI Taxonomy" id="1684307"/>
    <lineage>
        <taxon>Eukaryota</taxon>
        <taxon>Fungi</taxon>
        <taxon>Dikarya</taxon>
        <taxon>Basidiomycota</taxon>
        <taxon>Ustilaginomycotina</taxon>
        <taxon>Exobasidiomycetes</taxon>
        <taxon>Microstromatales</taxon>
        <taxon>Microstromatales incertae sedis</taxon>
        <taxon>Pseudomicrostroma</taxon>
    </lineage>
</organism>
<evidence type="ECO:0000313" key="3">
    <source>
        <dbReference type="Proteomes" id="UP000245942"/>
    </source>
</evidence>
<dbReference type="Proteomes" id="UP000245942">
    <property type="component" value="Unassembled WGS sequence"/>
</dbReference>
<dbReference type="OrthoDB" id="613763at2759"/>
<gene>
    <name evidence="2" type="ORF">BCV69DRAFT_151264</name>
</gene>
<feature type="compositionally biased region" description="Low complexity" evidence="1">
    <location>
        <begin position="340"/>
        <end position="369"/>
    </location>
</feature>
<evidence type="ECO:0000256" key="1">
    <source>
        <dbReference type="SAM" id="MobiDB-lite"/>
    </source>
</evidence>
<protein>
    <submittedName>
        <fullName evidence="2">Uncharacterized protein</fullName>
    </submittedName>
</protein>
<accession>A0A316UBQ6</accession>
<sequence>MATSATTMHLLNEYYGPFAFAGPGWAQALLPIPPQVRELAILEEQRRAGGSCEIFLRLPSEVWTLIAQELCWMGTTATNGSAALASTSKFFHHLATPVLYSSPILRGPAALKSLVTTLRSTSRPYSPFSDLHSPKASYVHSLSLQDLSAPDWLIAQELGHLLVSSAPTLTSAAEVRRGRPLHRRRTSRERMQVSQLRRYPLQTLSVECAGRDLTNAMPFFQQLDVLEAFEWNTAPCWLIRPAELFTALLLSWRSMHTLSLSGFRWDETFLTSVLGHGSLRKLHLGGRTMSSLREETLRGLLLAVADRPEDPADAEDDTFEYEQGDHSYGQWDDEDEPMASYSDSGSATSMSSSPVGSLSSSVSSLSFGGRSDDGSSSRERRSVGTHTAITPMGIALPLVSLPPKVRLRLDELILADLPPGKGTTFTSIADEQEELLSRSGLERWRVPQAEWGMPASTQSSPEEAPQRPSPYPIQAPASGQGERGRASWQYEIRDYGQQQEGRGWMKWSRSSLSVERGSTGSSRRSRGACW</sequence>
<dbReference type="EMBL" id="KZ819323">
    <property type="protein sequence ID" value="PWN22599.1"/>
    <property type="molecule type" value="Genomic_DNA"/>
</dbReference>
<keyword evidence="3" id="KW-1185">Reference proteome</keyword>
<reference evidence="2 3" key="1">
    <citation type="journal article" date="2018" name="Mol. Biol. Evol.">
        <title>Broad Genomic Sampling Reveals a Smut Pathogenic Ancestry of the Fungal Clade Ustilaginomycotina.</title>
        <authorList>
            <person name="Kijpornyongpan T."/>
            <person name="Mondo S.J."/>
            <person name="Barry K."/>
            <person name="Sandor L."/>
            <person name="Lee J."/>
            <person name="Lipzen A."/>
            <person name="Pangilinan J."/>
            <person name="LaButti K."/>
            <person name="Hainaut M."/>
            <person name="Henrissat B."/>
            <person name="Grigoriev I.V."/>
            <person name="Spatafora J.W."/>
            <person name="Aime M.C."/>
        </authorList>
    </citation>
    <scope>NUCLEOTIDE SEQUENCE [LARGE SCALE GENOMIC DNA]</scope>
    <source>
        <strain evidence="2 3">MCA 4718</strain>
    </source>
</reference>
<evidence type="ECO:0000313" key="2">
    <source>
        <dbReference type="EMBL" id="PWN22599.1"/>
    </source>
</evidence>
<feature type="region of interest" description="Disordered" evidence="1">
    <location>
        <begin position="305"/>
        <end position="386"/>
    </location>
</feature>
<dbReference type="AlphaFoldDB" id="A0A316UBQ6"/>
<name>A0A316UBQ6_9BASI</name>
<proteinExistence type="predicted"/>